<accession>A0A4Z0R2R5</accession>
<dbReference type="OrthoDB" id="1796886at2"/>
<evidence type="ECO:0008006" key="3">
    <source>
        <dbReference type="Google" id="ProtNLM"/>
    </source>
</evidence>
<sequence>MRYSRYVWFLGLSLFCLITLVTVKTPQTVISALADPHFGDSPQKTIQHFWQLMDHRQTDLARDLLVLTEGSLDQKEFGEWETRLNKDPLLSLQKIVFMNSDSDISQGVVVRVFWTSSIEEVQPVTFSINLKQTENGWRIERLKRMNDVL</sequence>
<protein>
    <recommendedName>
        <fullName evidence="3">DUF3828 domain-containing protein</fullName>
    </recommendedName>
</protein>
<gene>
    <name evidence="1" type="ORF">E4K67_16885</name>
</gene>
<dbReference type="RefSeq" id="WP_135548778.1">
    <property type="nucleotide sequence ID" value="NZ_SPQQ01000006.1"/>
</dbReference>
<dbReference type="Proteomes" id="UP000298460">
    <property type="component" value="Unassembled WGS sequence"/>
</dbReference>
<comment type="caution">
    <text evidence="1">The sequence shown here is derived from an EMBL/GenBank/DDBJ whole genome shotgun (WGS) entry which is preliminary data.</text>
</comment>
<dbReference type="AlphaFoldDB" id="A0A4Z0R2R5"/>
<organism evidence="1 2">
    <name type="scientific">Desulfosporosinus fructosivorans</name>
    <dbReference type="NCBI Taxonomy" id="2018669"/>
    <lineage>
        <taxon>Bacteria</taxon>
        <taxon>Bacillati</taxon>
        <taxon>Bacillota</taxon>
        <taxon>Clostridia</taxon>
        <taxon>Eubacteriales</taxon>
        <taxon>Desulfitobacteriaceae</taxon>
        <taxon>Desulfosporosinus</taxon>
    </lineage>
</organism>
<reference evidence="1 2" key="1">
    <citation type="submission" date="2019-03" db="EMBL/GenBank/DDBJ databases">
        <title>Draft Genome Sequence of Desulfosporosinus fructosivorans Strain 63.6F, Isolated from Marine Sediment in the Baltic Sea.</title>
        <authorList>
            <person name="Hausmann B."/>
            <person name="Vandieken V."/>
            <person name="Pjevac P."/>
            <person name="Schreck K."/>
            <person name="Herbold C.W."/>
            <person name="Loy A."/>
        </authorList>
    </citation>
    <scope>NUCLEOTIDE SEQUENCE [LARGE SCALE GENOMIC DNA]</scope>
    <source>
        <strain evidence="1 2">63.6F</strain>
    </source>
</reference>
<dbReference type="EMBL" id="SPQQ01000006">
    <property type="protein sequence ID" value="TGE36789.1"/>
    <property type="molecule type" value="Genomic_DNA"/>
</dbReference>
<proteinExistence type="predicted"/>
<evidence type="ECO:0000313" key="2">
    <source>
        <dbReference type="Proteomes" id="UP000298460"/>
    </source>
</evidence>
<keyword evidence="2" id="KW-1185">Reference proteome</keyword>
<name>A0A4Z0R2R5_9FIRM</name>
<evidence type="ECO:0000313" key="1">
    <source>
        <dbReference type="EMBL" id="TGE36789.1"/>
    </source>
</evidence>